<accession>A0A4P2Q3W7</accession>
<proteinExistence type="predicted"/>
<dbReference type="AlphaFoldDB" id="A0A4P2Q3W7"/>
<dbReference type="CDD" id="cd00060">
    <property type="entry name" value="FHA"/>
    <property type="match status" value="1"/>
</dbReference>
<dbReference type="InterPro" id="IPR008984">
    <property type="entry name" value="SMAD_FHA_dom_sf"/>
</dbReference>
<reference evidence="2 3" key="1">
    <citation type="submission" date="2015-09" db="EMBL/GenBank/DDBJ databases">
        <title>Sorangium comparison.</title>
        <authorList>
            <person name="Zaburannyi N."/>
            <person name="Bunk B."/>
            <person name="Overmann J."/>
            <person name="Mueller R."/>
        </authorList>
    </citation>
    <scope>NUCLEOTIDE SEQUENCE [LARGE SCALE GENOMIC DNA]</scope>
    <source>
        <strain evidence="2 3">So ceGT47</strain>
    </source>
</reference>
<name>A0A4P2Q3W7_SORCE</name>
<dbReference type="InterPro" id="IPR000253">
    <property type="entry name" value="FHA_dom"/>
</dbReference>
<dbReference type="RefSeq" id="WP_242515136.1">
    <property type="nucleotide sequence ID" value="NZ_CP012670.1"/>
</dbReference>
<sequence length="179" mass="19450">MPTFATLVTQCRALSQMAFERRYPHAWLLREASADELGAPCFKTAFGCTSPGTSCQPTPLRHRISSAMTAASFERCELLPVTKRPDSPWQDRILIGRALNSDIVLRDPSVSKVHAHISVLGPDAPTLHARKSTNGTFLNDRLLSPAGDGVPLQSGDILQLGNVVCELIVSADVYRLAAR</sequence>
<feature type="domain" description="FHA" evidence="1">
    <location>
        <begin position="93"/>
        <end position="143"/>
    </location>
</feature>
<protein>
    <submittedName>
        <fullName evidence="2">Phosphopeptide-binding protein</fullName>
    </submittedName>
</protein>
<dbReference type="Proteomes" id="UP000295781">
    <property type="component" value="Chromosome"/>
</dbReference>
<dbReference type="SUPFAM" id="SSF49879">
    <property type="entry name" value="SMAD/FHA domain"/>
    <property type="match status" value="1"/>
</dbReference>
<dbReference type="SMART" id="SM00240">
    <property type="entry name" value="FHA"/>
    <property type="match status" value="1"/>
</dbReference>
<evidence type="ECO:0000259" key="1">
    <source>
        <dbReference type="PROSITE" id="PS50006"/>
    </source>
</evidence>
<dbReference type="PROSITE" id="PS50006">
    <property type="entry name" value="FHA_DOMAIN"/>
    <property type="match status" value="1"/>
</dbReference>
<evidence type="ECO:0000313" key="2">
    <source>
        <dbReference type="EMBL" id="AUX23999.1"/>
    </source>
</evidence>
<dbReference type="EMBL" id="CP012670">
    <property type="protein sequence ID" value="AUX23999.1"/>
    <property type="molecule type" value="Genomic_DNA"/>
</dbReference>
<organism evidence="2 3">
    <name type="scientific">Sorangium cellulosum</name>
    <name type="common">Polyangium cellulosum</name>
    <dbReference type="NCBI Taxonomy" id="56"/>
    <lineage>
        <taxon>Bacteria</taxon>
        <taxon>Pseudomonadati</taxon>
        <taxon>Myxococcota</taxon>
        <taxon>Polyangia</taxon>
        <taxon>Polyangiales</taxon>
        <taxon>Polyangiaceae</taxon>
        <taxon>Sorangium</taxon>
    </lineage>
</organism>
<dbReference type="Pfam" id="PF00498">
    <property type="entry name" value="FHA"/>
    <property type="match status" value="1"/>
</dbReference>
<evidence type="ECO:0000313" key="3">
    <source>
        <dbReference type="Proteomes" id="UP000295781"/>
    </source>
</evidence>
<dbReference type="Gene3D" id="2.60.200.20">
    <property type="match status" value="1"/>
</dbReference>
<dbReference type="PANTHER" id="PTHR23308">
    <property type="entry name" value="NUCLEAR INHIBITOR OF PROTEIN PHOSPHATASE-1"/>
    <property type="match status" value="1"/>
</dbReference>
<gene>
    <name evidence="2" type="ORF">SOCEGT47_045300</name>
</gene>
<dbReference type="InterPro" id="IPR050923">
    <property type="entry name" value="Cell_Proc_Reg/RNA_Proc"/>
</dbReference>